<dbReference type="AlphaFoldDB" id="K9E9G2"/>
<gene>
    <name evidence="2" type="ORF">HMPREF9698_00639</name>
</gene>
<keyword evidence="1" id="KW-1133">Transmembrane helix</keyword>
<reference evidence="2 3" key="1">
    <citation type="submission" date="2012-09" db="EMBL/GenBank/DDBJ databases">
        <title>The Genome Sequence of Alloiococcus otitis ATCC 51267.</title>
        <authorList>
            <consortium name="The Broad Institute Genome Sequencing Platform"/>
            <person name="Earl A."/>
            <person name="Ward D."/>
            <person name="Feldgarden M."/>
            <person name="Gevers D."/>
            <person name="Huys G."/>
            <person name="Walker B."/>
            <person name="Young S.K."/>
            <person name="Zeng Q."/>
            <person name="Gargeya S."/>
            <person name="Fitzgerald M."/>
            <person name="Haas B."/>
            <person name="Abouelleil A."/>
            <person name="Alvarado L."/>
            <person name="Arachchi H.M."/>
            <person name="Berlin A.M."/>
            <person name="Chapman S.B."/>
            <person name="Goldberg J."/>
            <person name="Griggs A."/>
            <person name="Gujja S."/>
            <person name="Hansen M."/>
            <person name="Howarth C."/>
            <person name="Imamovic A."/>
            <person name="Larimer J."/>
            <person name="McCowen C."/>
            <person name="Montmayeur A."/>
            <person name="Murphy C."/>
            <person name="Neiman D."/>
            <person name="Pearson M."/>
            <person name="Priest M."/>
            <person name="Roberts A."/>
            <person name="Saif S."/>
            <person name="Shea T."/>
            <person name="Sisk P."/>
            <person name="Sykes S."/>
            <person name="Wortman J."/>
            <person name="Nusbaum C."/>
            <person name="Birren B."/>
        </authorList>
    </citation>
    <scope>NUCLEOTIDE SEQUENCE [LARGE SCALE GENOMIC DNA]</scope>
    <source>
        <strain evidence="2 3">ATCC 51267</strain>
    </source>
</reference>
<evidence type="ECO:0000313" key="2">
    <source>
        <dbReference type="EMBL" id="EKU93844.1"/>
    </source>
</evidence>
<dbReference type="HOGENOM" id="CLU_1954974_0_0_9"/>
<organism evidence="2 3">
    <name type="scientific">Alloiococcus otitis ATCC 51267</name>
    <dbReference type="NCBI Taxonomy" id="883081"/>
    <lineage>
        <taxon>Bacteria</taxon>
        <taxon>Bacillati</taxon>
        <taxon>Bacillota</taxon>
        <taxon>Bacilli</taxon>
        <taxon>Lactobacillales</taxon>
        <taxon>Carnobacteriaceae</taxon>
        <taxon>Alloiococcus</taxon>
    </lineage>
</organism>
<protein>
    <recommendedName>
        <fullName evidence="4">DUF3397 domain-containing protein</fullName>
    </recommendedName>
</protein>
<feature type="transmembrane region" description="Helical" evidence="1">
    <location>
        <begin position="6"/>
        <end position="22"/>
    </location>
</feature>
<comment type="caution">
    <text evidence="2">The sequence shown here is derived from an EMBL/GenBank/DDBJ whole genome shotgun (WGS) entry which is preliminary data.</text>
</comment>
<evidence type="ECO:0000256" key="1">
    <source>
        <dbReference type="SAM" id="Phobius"/>
    </source>
</evidence>
<dbReference type="Proteomes" id="UP000009875">
    <property type="component" value="Unassembled WGS sequence"/>
</dbReference>
<name>K9E9G2_9LACT</name>
<feature type="transmembrane region" description="Helical" evidence="1">
    <location>
        <begin position="34"/>
        <end position="55"/>
    </location>
</feature>
<dbReference type="RefSeq" id="WP_003777325.1">
    <property type="nucleotide sequence ID" value="NZ_JH992958.1"/>
</dbReference>
<proteinExistence type="predicted"/>
<accession>K9E9G2</accession>
<evidence type="ECO:0008006" key="4">
    <source>
        <dbReference type="Google" id="ProtNLM"/>
    </source>
</evidence>
<sequence length="128" mass="15555">MAVWILQIIIGLVLFAIHYGVMTRLTPLIYRPQFKWYSIVIFALLLLTQAWTWFFTWPESFSTILPLTMYASIFAPFFGVLIYRVFRYLTNPDRDLQVKWRNLMLFTYILLLLIFLYFGYFVFDLIFY</sequence>
<keyword evidence="1" id="KW-0812">Transmembrane</keyword>
<keyword evidence="1" id="KW-0472">Membrane</keyword>
<keyword evidence="3" id="KW-1185">Reference proteome</keyword>
<dbReference type="EMBL" id="AGXA01000014">
    <property type="protein sequence ID" value="EKU93844.1"/>
    <property type="molecule type" value="Genomic_DNA"/>
</dbReference>
<feature type="transmembrane region" description="Helical" evidence="1">
    <location>
        <begin position="61"/>
        <end position="83"/>
    </location>
</feature>
<feature type="transmembrane region" description="Helical" evidence="1">
    <location>
        <begin position="103"/>
        <end position="123"/>
    </location>
</feature>
<evidence type="ECO:0000313" key="3">
    <source>
        <dbReference type="Proteomes" id="UP000009875"/>
    </source>
</evidence>